<protein>
    <recommendedName>
        <fullName evidence="4 13">Threonylcarbamoyl-AMP synthase</fullName>
        <shortName evidence="13">TC-AMP synthase</shortName>
        <ecNumber evidence="3 13">2.7.7.87</ecNumber>
    </recommendedName>
    <alternativeName>
        <fullName evidence="11 13">L-threonylcarbamoyladenylate synthase</fullName>
    </alternativeName>
</protein>
<keyword evidence="8 13" id="KW-0548">Nucleotidyltransferase</keyword>
<dbReference type="Gene3D" id="3.40.50.11030">
    <property type="entry name" value="Threonylcarbamoyl-AMP synthase, C-terminal domain"/>
    <property type="match status" value="1"/>
</dbReference>
<evidence type="ECO:0000259" key="14">
    <source>
        <dbReference type="PROSITE" id="PS51163"/>
    </source>
</evidence>
<evidence type="ECO:0000313" key="16">
    <source>
        <dbReference type="Proteomes" id="UP000663088"/>
    </source>
</evidence>
<evidence type="ECO:0000256" key="7">
    <source>
        <dbReference type="ARBA" id="ARBA00022694"/>
    </source>
</evidence>
<comment type="similarity">
    <text evidence="2 13">Belongs to the SUA5 family.</text>
</comment>
<comment type="subcellular location">
    <subcellularLocation>
        <location evidence="1 13">Cytoplasm</location>
    </subcellularLocation>
</comment>
<gene>
    <name evidence="15" type="ORF">EM20IM_06300</name>
</gene>
<dbReference type="PANTHER" id="PTHR17490:SF16">
    <property type="entry name" value="THREONYLCARBAMOYL-AMP SYNTHASE"/>
    <property type="match status" value="1"/>
</dbReference>
<evidence type="ECO:0000256" key="12">
    <source>
        <dbReference type="ARBA" id="ARBA00048366"/>
    </source>
</evidence>
<sequence>MKDKEFNLEIKKAIEKAVALLNKGEVVAIPTETVYGLAADALNPEAVARIFELKKRPKIDPVIVHCSSLKEVSFYVCDLPDEAKILGESFWPGPLTLVLKKKESIPDIVTAGLPFAGFRVPKHLLTLELIQKFGRPLAAPSANKFGKISPTTAQAVYEEFDQLIPCILDGGPCQIGIESTVVSFAQIPPLLLRFGAISKEEIERKIGPVAIPSPSTGWNLAPGRFPKHYAPSTPLETVLTLTDLPLYKRKNSALLFWGEEDTQGFKTFRNLSPRKSLSEAAANLFQMLRDLDKSGVEKIYALLLPEKGLGIAINDRLKKAAGKS</sequence>
<keyword evidence="5 13" id="KW-0963">Cytoplasm</keyword>
<dbReference type="InterPro" id="IPR010923">
    <property type="entry name" value="T(6)A37_SUA5"/>
</dbReference>
<dbReference type="SUPFAM" id="SSF55821">
    <property type="entry name" value="YrdC/RibB"/>
    <property type="match status" value="1"/>
</dbReference>
<accession>A0ABX7PT32</accession>
<evidence type="ECO:0000256" key="4">
    <source>
        <dbReference type="ARBA" id="ARBA00015492"/>
    </source>
</evidence>
<evidence type="ECO:0000256" key="11">
    <source>
        <dbReference type="ARBA" id="ARBA00029774"/>
    </source>
</evidence>
<dbReference type="InterPro" id="IPR006070">
    <property type="entry name" value="Sua5-like_dom"/>
</dbReference>
<keyword evidence="7 13" id="KW-0819">tRNA processing</keyword>
<comment type="function">
    <text evidence="13">Required for the formation of a threonylcarbamoyl group on adenosine at position 37 (t(6)A37) in tRNAs that read codons beginning with adenine.</text>
</comment>
<dbReference type="RefSeq" id="WP_206844483.1">
    <property type="nucleotide sequence ID" value="NZ_CP065956.1"/>
</dbReference>
<dbReference type="InterPro" id="IPR017945">
    <property type="entry name" value="DHBP_synth_RibB-like_a/b_dom"/>
</dbReference>
<dbReference type="EMBL" id="CP065956">
    <property type="protein sequence ID" value="QSR86119.1"/>
    <property type="molecule type" value="Genomic_DNA"/>
</dbReference>
<reference evidence="15 16" key="1">
    <citation type="submission" date="2020-12" db="EMBL/GenBank/DDBJ databases">
        <authorList>
            <person name="Awala S.I."/>
            <person name="Gwak J.-H."/>
            <person name="Kim S.-J."/>
            <person name="Rhee S.-K."/>
        </authorList>
    </citation>
    <scope>NUCLEOTIDE SEQUENCE [LARGE SCALE GENOMIC DNA]</scope>
    <source>
        <strain evidence="15 16">IT5</strain>
    </source>
</reference>
<organism evidence="15 16">
    <name type="scientific">Candidatus Methylacidiphilum infernorum</name>
    <dbReference type="NCBI Taxonomy" id="511746"/>
    <lineage>
        <taxon>Bacteria</taxon>
        <taxon>Pseudomonadati</taxon>
        <taxon>Verrucomicrobiota</taxon>
        <taxon>Methylacidiphilae</taxon>
        <taxon>Methylacidiphilales</taxon>
        <taxon>Methylacidiphilaceae</taxon>
        <taxon>Methylacidiphilum (ex Ratnadevi et al. 2023)</taxon>
    </lineage>
</organism>
<dbReference type="Pfam" id="PF01300">
    <property type="entry name" value="Sua5_yciO_yrdC"/>
    <property type="match status" value="1"/>
</dbReference>
<dbReference type="Pfam" id="PF03481">
    <property type="entry name" value="Sua5_C"/>
    <property type="match status" value="1"/>
</dbReference>
<evidence type="ECO:0000256" key="3">
    <source>
        <dbReference type="ARBA" id="ARBA00012584"/>
    </source>
</evidence>
<keyword evidence="9 13" id="KW-0547">Nucleotide-binding</keyword>
<evidence type="ECO:0000256" key="2">
    <source>
        <dbReference type="ARBA" id="ARBA00007663"/>
    </source>
</evidence>
<dbReference type="PROSITE" id="PS51163">
    <property type="entry name" value="YRDC"/>
    <property type="match status" value="1"/>
</dbReference>
<dbReference type="Gene3D" id="3.90.870.10">
    <property type="entry name" value="DHBP synthase"/>
    <property type="match status" value="1"/>
</dbReference>
<dbReference type="PANTHER" id="PTHR17490">
    <property type="entry name" value="SUA5"/>
    <property type="match status" value="1"/>
</dbReference>
<proteinExistence type="inferred from homology"/>
<evidence type="ECO:0000256" key="5">
    <source>
        <dbReference type="ARBA" id="ARBA00022490"/>
    </source>
</evidence>
<evidence type="ECO:0000313" key="15">
    <source>
        <dbReference type="EMBL" id="QSR86119.1"/>
    </source>
</evidence>
<evidence type="ECO:0000256" key="8">
    <source>
        <dbReference type="ARBA" id="ARBA00022695"/>
    </source>
</evidence>
<evidence type="ECO:0000256" key="13">
    <source>
        <dbReference type="PIRNR" id="PIRNR004930"/>
    </source>
</evidence>
<comment type="catalytic activity">
    <reaction evidence="12 13">
        <text>L-threonine + hydrogencarbonate + ATP = L-threonylcarbamoyladenylate + diphosphate + H2O</text>
        <dbReference type="Rhea" id="RHEA:36407"/>
        <dbReference type="ChEBI" id="CHEBI:15377"/>
        <dbReference type="ChEBI" id="CHEBI:17544"/>
        <dbReference type="ChEBI" id="CHEBI:30616"/>
        <dbReference type="ChEBI" id="CHEBI:33019"/>
        <dbReference type="ChEBI" id="CHEBI:57926"/>
        <dbReference type="ChEBI" id="CHEBI:73682"/>
        <dbReference type="EC" id="2.7.7.87"/>
    </reaction>
</comment>
<keyword evidence="10 13" id="KW-0067">ATP-binding</keyword>
<dbReference type="InterPro" id="IPR005145">
    <property type="entry name" value="Sua5_C"/>
</dbReference>
<keyword evidence="16" id="KW-1185">Reference proteome</keyword>
<keyword evidence="6 13" id="KW-0808">Transferase</keyword>
<evidence type="ECO:0000256" key="1">
    <source>
        <dbReference type="ARBA" id="ARBA00004496"/>
    </source>
</evidence>
<dbReference type="NCBIfam" id="TIGR00057">
    <property type="entry name" value="L-threonylcarbamoyladenylate synthase"/>
    <property type="match status" value="1"/>
</dbReference>
<evidence type="ECO:0000256" key="10">
    <source>
        <dbReference type="ARBA" id="ARBA00022840"/>
    </source>
</evidence>
<dbReference type="InterPro" id="IPR050156">
    <property type="entry name" value="TC-AMP_synthase_SUA5"/>
</dbReference>
<evidence type="ECO:0000256" key="9">
    <source>
        <dbReference type="ARBA" id="ARBA00022741"/>
    </source>
</evidence>
<feature type="domain" description="YrdC-like" evidence="14">
    <location>
        <begin position="11"/>
        <end position="197"/>
    </location>
</feature>
<dbReference type="PIRSF" id="PIRSF004930">
    <property type="entry name" value="Tln_factor_SUA5"/>
    <property type="match status" value="1"/>
</dbReference>
<name>A0ABX7PT32_9BACT</name>
<evidence type="ECO:0000256" key="6">
    <source>
        <dbReference type="ARBA" id="ARBA00022679"/>
    </source>
</evidence>
<dbReference type="Proteomes" id="UP000663088">
    <property type="component" value="Chromosome"/>
</dbReference>
<dbReference type="InterPro" id="IPR038385">
    <property type="entry name" value="Sua5/YwlC_C"/>
</dbReference>
<dbReference type="EC" id="2.7.7.87" evidence="3 13"/>